<feature type="region of interest" description="Disordered" evidence="1">
    <location>
        <begin position="51"/>
        <end position="74"/>
    </location>
</feature>
<evidence type="ECO:0000313" key="3">
    <source>
        <dbReference type="EMBL" id="VEN73410.1"/>
    </source>
</evidence>
<evidence type="ECO:0000259" key="2">
    <source>
        <dbReference type="Pfam" id="PF03781"/>
    </source>
</evidence>
<dbReference type="GO" id="GO:0120147">
    <property type="term" value="F:formylglycine-generating oxidase activity"/>
    <property type="evidence" value="ECO:0007669"/>
    <property type="project" value="TreeGrafter"/>
</dbReference>
<accession>A0A484HG54</accession>
<organism evidence="3">
    <name type="scientific">uncultured Desulfobacteraceae bacterium</name>
    <dbReference type="NCBI Taxonomy" id="218296"/>
    <lineage>
        <taxon>Bacteria</taxon>
        <taxon>Pseudomonadati</taxon>
        <taxon>Thermodesulfobacteriota</taxon>
        <taxon>Desulfobacteria</taxon>
        <taxon>Desulfobacterales</taxon>
        <taxon>Desulfobacteraceae</taxon>
        <taxon>environmental samples</taxon>
    </lineage>
</organism>
<protein>
    <submittedName>
        <fullName evidence="3">Putative Formylglycine-generating enzyme, required for sulfatase activity, contains SUMF1/FGE domain</fullName>
    </submittedName>
</protein>
<dbReference type="PANTHER" id="PTHR23150">
    <property type="entry name" value="SULFATASE MODIFYING FACTOR 1, 2"/>
    <property type="match status" value="1"/>
</dbReference>
<dbReference type="InterPro" id="IPR005532">
    <property type="entry name" value="SUMF_dom"/>
</dbReference>
<dbReference type="SUPFAM" id="SSF56436">
    <property type="entry name" value="C-type lectin-like"/>
    <property type="match status" value="1"/>
</dbReference>
<proteinExistence type="predicted"/>
<dbReference type="InterPro" id="IPR051043">
    <property type="entry name" value="Sulfatase_Mod_Factor_Kinase"/>
</dbReference>
<gene>
    <name evidence="3" type="ORF">EPICR_170026</name>
</gene>
<evidence type="ECO:0000256" key="1">
    <source>
        <dbReference type="SAM" id="MobiDB-lite"/>
    </source>
</evidence>
<sequence length="926" mass="105573">MSPDPAPLKSLSQRGNAPAGRGDLVRLMTRFGEEGLDMAADLVGYARIEKKEDLPLKRKPPSREGIKPSETDAQDVTHYFEPEEKARFWRVSGHKTKEKEKKERPAWIDDTIAFAPGEVRRNLDIAPPKQPPLVPWFQMWPFLKSALGMTHETRQIDMAKAPEEAARLAPVDAFPREQKKAWAPVCRLLLDFDTRLTPFWSDMSGLQKGIEKLRGRLGLETYILENGPEESWRKWGDDRRKTRPGAPEPGSPVLIASDLGAFDSTGRFLKSWLRFGKRLRRAGFVPVVLNPCPPGRWEKEWTGVFQVVRWDRGRRLPRMDASRRIKTPLSLEKPPDEKAEKARAKRLLGLLSPAVWVENALLRAIRLLLPRKSVDAGTEAAVWNHEDTHACSLGFALKNEVIDDYFERFLEKKPEKFRDKVLDVIQNRHSYFSDALKGEEAFIAGALAGRDTGRAEMFMRRFVATILQGALSEHGGETAWFDRLTARRFDHPNMWEKSEALAAAWGIINRERCLKGSCKLPRQMDASRIAWVFEDSGPPLHLKVSQRGEQFVVCDKSAALEVGPEGWSAVGSPVAELTSGDFTLQAEWMDEDGGESDLFYLSPGKPLQIPISDSNRLVLHTDHDDLTVTSLERPSWAEAVGRDKNGLFLIPQGEELDQRFYWPRWSDRLGNDDYGMYADFVIAGVQQRFRWIKPGRFMMGSPEDEPGRFDDELLHEVVITEGFWLADTACSQKLWEAVMGNNPSEFKGEKRPVDSVSWYDCMEFIQKINSKIPCLNLRLPTETEWEYACRAGTQTPFSFGDTITTYQAHYDENYPYTWRKKWKSQKKTMNVKSFPSTVNLKSFHCNAWGLYEMHGNVWEWCFDGKRKYEPGVALSPTGQVGGKDRVLRGGGWINESRYLRSASRGVNEPDVHWDNQGFRLAQGHPA</sequence>
<feature type="region of interest" description="Disordered" evidence="1">
    <location>
        <begin position="1"/>
        <end position="22"/>
    </location>
</feature>
<feature type="domain" description="Sulfatase-modifying factor enzyme-like" evidence="2">
    <location>
        <begin position="691"/>
        <end position="921"/>
    </location>
</feature>
<dbReference type="PANTHER" id="PTHR23150:SF19">
    <property type="entry name" value="FORMYLGLYCINE-GENERATING ENZYME"/>
    <property type="match status" value="1"/>
</dbReference>
<dbReference type="InterPro" id="IPR042095">
    <property type="entry name" value="SUMF_sf"/>
</dbReference>
<feature type="compositionally biased region" description="Basic and acidic residues" evidence="1">
    <location>
        <begin position="51"/>
        <end position="70"/>
    </location>
</feature>
<reference evidence="3" key="1">
    <citation type="submission" date="2019-01" db="EMBL/GenBank/DDBJ databases">
        <authorList>
            <consortium name="Genoscope - CEA"/>
            <person name="William W."/>
        </authorList>
    </citation>
    <scope>NUCLEOTIDE SEQUENCE</scope>
    <source>
        <strain evidence="3">CR-1</strain>
    </source>
</reference>
<dbReference type="EMBL" id="CAACVI010000009">
    <property type="protein sequence ID" value="VEN73410.1"/>
    <property type="molecule type" value="Genomic_DNA"/>
</dbReference>
<dbReference type="AlphaFoldDB" id="A0A484HG54"/>
<dbReference type="InterPro" id="IPR016187">
    <property type="entry name" value="CTDL_fold"/>
</dbReference>
<name>A0A484HG54_9BACT</name>
<dbReference type="Gene3D" id="3.90.1580.10">
    <property type="entry name" value="paralog of FGE (formylglycine-generating enzyme)"/>
    <property type="match status" value="1"/>
</dbReference>
<dbReference type="Pfam" id="PF03781">
    <property type="entry name" value="FGE-sulfatase"/>
    <property type="match status" value="1"/>
</dbReference>